<dbReference type="EMBL" id="CAFBPS010000146">
    <property type="protein sequence ID" value="CAB5035686.1"/>
    <property type="molecule type" value="Genomic_DNA"/>
</dbReference>
<organism evidence="5">
    <name type="scientific">freshwater metagenome</name>
    <dbReference type="NCBI Taxonomy" id="449393"/>
    <lineage>
        <taxon>unclassified sequences</taxon>
        <taxon>metagenomes</taxon>
        <taxon>ecological metagenomes</taxon>
    </lineage>
</organism>
<accession>A0A6J7GYR0</accession>
<dbReference type="EMBL" id="CAEZZP010000102">
    <property type="protein sequence ID" value="CAB4780138.1"/>
    <property type="molecule type" value="Genomic_DNA"/>
</dbReference>
<sequence>MLTLTERRRLVVAAAITLIAVPALLLSSNNSSSSANTTSTLATAVSVAPADSEPAEPAFLPENNGSQAPEIITVNVPAPPTGSNVKGTASYIRWQGNLLGLRPCATPHALIGAIITVTNLNNGRSLECNNVSIQALPGNNIILIHTDVYLEIADLIDAPIPVQISF</sequence>
<dbReference type="EMBL" id="CAFBMF010000148">
    <property type="protein sequence ID" value="CAB4912404.1"/>
    <property type="molecule type" value="Genomic_DNA"/>
</dbReference>
<dbReference type="EMBL" id="CAEZYH010000083">
    <property type="protein sequence ID" value="CAB4727860.1"/>
    <property type="molecule type" value="Genomic_DNA"/>
</dbReference>
<dbReference type="EMBL" id="CAFAAL010000112">
    <property type="protein sequence ID" value="CAB4810392.1"/>
    <property type="molecule type" value="Genomic_DNA"/>
</dbReference>
<evidence type="ECO:0000313" key="3">
    <source>
        <dbReference type="EMBL" id="CAB4810392.1"/>
    </source>
</evidence>
<proteinExistence type="predicted"/>
<evidence type="ECO:0000313" key="6">
    <source>
        <dbReference type="EMBL" id="CAB5035686.1"/>
    </source>
</evidence>
<name>A0A6J7GYR0_9ZZZZ</name>
<protein>
    <submittedName>
        <fullName evidence="5">Unannotated protein</fullName>
    </submittedName>
</protein>
<dbReference type="AlphaFoldDB" id="A0A6J7GYR0"/>
<evidence type="ECO:0000313" key="4">
    <source>
        <dbReference type="EMBL" id="CAB4866656.1"/>
    </source>
</evidence>
<reference evidence="5" key="1">
    <citation type="submission" date="2020-05" db="EMBL/GenBank/DDBJ databases">
        <authorList>
            <person name="Chiriac C."/>
            <person name="Salcher M."/>
            <person name="Ghai R."/>
            <person name="Kavagutti S V."/>
        </authorList>
    </citation>
    <scope>NUCLEOTIDE SEQUENCE</scope>
</reference>
<evidence type="ECO:0000313" key="1">
    <source>
        <dbReference type="EMBL" id="CAB4727860.1"/>
    </source>
</evidence>
<gene>
    <name evidence="1" type="ORF">UFOPK2658_01506</name>
    <name evidence="2" type="ORF">UFOPK2880_01388</name>
    <name evidence="3" type="ORF">UFOPK3004_01199</name>
    <name evidence="4" type="ORF">UFOPK3304_00768</name>
    <name evidence="5" type="ORF">UFOPK3494_01612</name>
    <name evidence="6" type="ORF">UFOPK4134_01507</name>
</gene>
<dbReference type="EMBL" id="CAFBLJ010000031">
    <property type="protein sequence ID" value="CAB4866656.1"/>
    <property type="molecule type" value="Genomic_DNA"/>
</dbReference>
<evidence type="ECO:0000313" key="5">
    <source>
        <dbReference type="EMBL" id="CAB4912404.1"/>
    </source>
</evidence>
<evidence type="ECO:0000313" key="2">
    <source>
        <dbReference type="EMBL" id="CAB4780138.1"/>
    </source>
</evidence>